<dbReference type="RefSeq" id="WP_225251763.1">
    <property type="nucleotide sequence ID" value="NZ_JAIWIU010000161.1"/>
</dbReference>
<dbReference type="PANTHER" id="PTHR33570">
    <property type="entry name" value="4-CARBOXYMUCONOLACTONE DECARBOXYLASE FAMILY PROTEIN"/>
    <property type="match status" value="1"/>
</dbReference>
<keyword evidence="3" id="KW-1185">Reference proteome</keyword>
<organism evidence="2 3">
    <name type="scientific">Vibrio tritonius</name>
    <dbReference type="NCBI Taxonomy" id="1435069"/>
    <lineage>
        <taxon>Bacteria</taxon>
        <taxon>Pseudomonadati</taxon>
        <taxon>Pseudomonadota</taxon>
        <taxon>Gammaproteobacteria</taxon>
        <taxon>Vibrionales</taxon>
        <taxon>Vibrionaceae</taxon>
        <taxon>Vibrio</taxon>
    </lineage>
</organism>
<dbReference type="InterPro" id="IPR003779">
    <property type="entry name" value="CMD-like"/>
</dbReference>
<name>A0ABS7YV07_9VIBR</name>
<evidence type="ECO:0000313" key="3">
    <source>
        <dbReference type="Proteomes" id="UP001199044"/>
    </source>
</evidence>
<comment type="caution">
    <text evidence="2">The sequence shown here is derived from an EMBL/GenBank/DDBJ whole genome shotgun (WGS) entry which is preliminary data.</text>
</comment>
<feature type="domain" description="Carboxymuconolactone decarboxylase-like" evidence="1">
    <location>
        <begin position="28"/>
        <end position="96"/>
    </location>
</feature>
<feature type="domain" description="Carboxymuconolactone decarboxylase-like" evidence="1">
    <location>
        <begin position="151"/>
        <end position="235"/>
    </location>
</feature>
<dbReference type="EMBL" id="JAIWIU010000161">
    <property type="protein sequence ID" value="MCA2018289.1"/>
    <property type="molecule type" value="Genomic_DNA"/>
</dbReference>
<evidence type="ECO:0000313" key="2">
    <source>
        <dbReference type="EMBL" id="MCA2018289.1"/>
    </source>
</evidence>
<accession>A0ABS7YV07</accession>
<dbReference type="InterPro" id="IPR052512">
    <property type="entry name" value="4CMD/NDH-1_regulator"/>
</dbReference>
<dbReference type="Proteomes" id="UP001199044">
    <property type="component" value="Unassembled WGS sequence"/>
</dbReference>
<sequence length="242" mass="26132">MKSLMQSSTFLRTITVALLMLIGLTEAYAMSASTLDKRQIAIIPIAAQTASGDIEGLKVSLNKGLDAGLTVNEIKEILVQMYAYTGFPRSLNGLGAFMGVMQERQEKGIQDNVGKEASSLPADYNSLKDGAANQTTLIGVEVKGPLFDFAPAIDEYLKAHLFGDIFARDVLSWQDRELATIAALANLKGAGSQLGSHYAISMHNGLTEPQIRAFIEVLREAIGEETANHATEVFNQVIAARR</sequence>
<evidence type="ECO:0000259" key="1">
    <source>
        <dbReference type="Pfam" id="PF02627"/>
    </source>
</evidence>
<reference evidence="3" key="1">
    <citation type="submission" date="2023-07" db="EMBL/GenBank/DDBJ databases">
        <title>Molecular identification of indigenous halophilic bacteria isolated from red sea cost, biodegradation of synthetic dyes and assessment of degraded metabolite toxicity.</title>
        <authorList>
            <person name="Chaieb K."/>
            <person name="Altayb H.N."/>
        </authorList>
    </citation>
    <scope>NUCLEOTIDE SEQUENCE [LARGE SCALE GENOMIC DNA]</scope>
    <source>
        <strain evidence="3">K20</strain>
    </source>
</reference>
<dbReference type="PANTHER" id="PTHR33570:SF2">
    <property type="entry name" value="CARBOXYMUCONOLACTONE DECARBOXYLASE-LIKE DOMAIN-CONTAINING PROTEIN"/>
    <property type="match status" value="1"/>
</dbReference>
<proteinExistence type="predicted"/>
<dbReference type="Gene3D" id="1.20.1290.10">
    <property type="entry name" value="AhpD-like"/>
    <property type="match status" value="1"/>
</dbReference>
<dbReference type="InterPro" id="IPR029032">
    <property type="entry name" value="AhpD-like"/>
</dbReference>
<dbReference type="SUPFAM" id="SSF69118">
    <property type="entry name" value="AhpD-like"/>
    <property type="match status" value="1"/>
</dbReference>
<dbReference type="Pfam" id="PF02627">
    <property type="entry name" value="CMD"/>
    <property type="match status" value="2"/>
</dbReference>
<protein>
    <submittedName>
        <fullName evidence="2">Carboxymuconolactone decarboxylase family protein</fullName>
    </submittedName>
</protein>
<gene>
    <name evidence="2" type="ORF">LDJ79_19375</name>
</gene>